<dbReference type="Proteomes" id="UP001372338">
    <property type="component" value="Unassembled WGS sequence"/>
</dbReference>
<dbReference type="EMBL" id="JAYWIO010000001">
    <property type="protein sequence ID" value="KAK7292088.1"/>
    <property type="molecule type" value="Genomic_DNA"/>
</dbReference>
<accession>A0AAN9J4P2</accession>
<proteinExistence type="predicted"/>
<sequence length="66" mass="7649">MLNIFKRLRNTPPWIDPMNHFSPLSIRVRSYSSSSTVCHDSLDPVGVNSLHPVGSIHWIRNFLFEK</sequence>
<gene>
    <name evidence="1" type="ORF">RIF29_07774</name>
</gene>
<protein>
    <submittedName>
        <fullName evidence="1">Uncharacterized protein</fullName>
    </submittedName>
</protein>
<comment type="caution">
    <text evidence="1">The sequence shown here is derived from an EMBL/GenBank/DDBJ whole genome shotgun (WGS) entry which is preliminary data.</text>
</comment>
<name>A0AAN9J4P2_CROPI</name>
<evidence type="ECO:0000313" key="1">
    <source>
        <dbReference type="EMBL" id="KAK7292088.1"/>
    </source>
</evidence>
<evidence type="ECO:0000313" key="2">
    <source>
        <dbReference type="Proteomes" id="UP001372338"/>
    </source>
</evidence>
<reference evidence="1 2" key="1">
    <citation type="submission" date="2024-01" db="EMBL/GenBank/DDBJ databases">
        <title>The genomes of 5 underutilized Papilionoideae crops provide insights into root nodulation and disease resistanc.</title>
        <authorList>
            <person name="Yuan L."/>
        </authorList>
    </citation>
    <scope>NUCLEOTIDE SEQUENCE [LARGE SCALE GENOMIC DNA]</scope>
    <source>
        <strain evidence="1">ZHUSHIDOU_FW_LH</strain>
        <tissue evidence="1">Leaf</tissue>
    </source>
</reference>
<dbReference type="AlphaFoldDB" id="A0AAN9J4P2"/>
<organism evidence="1 2">
    <name type="scientific">Crotalaria pallida</name>
    <name type="common">Smooth rattlebox</name>
    <name type="synonym">Crotalaria striata</name>
    <dbReference type="NCBI Taxonomy" id="3830"/>
    <lineage>
        <taxon>Eukaryota</taxon>
        <taxon>Viridiplantae</taxon>
        <taxon>Streptophyta</taxon>
        <taxon>Embryophyta</taxon>
        <taxon>Tracheophyta</taxon>
        <taxon>Spermatophyta</taxon>
        <taxon>Magnoliopsida</taxon>
        <taxon>eudicotyledons</taxon>
        <taxon>Gunneridae</taxon>
        <taxon>Pentapetalae</taxon>
        <taxon>rosids</taxon>
        <taxon>fabids</taxon>
        <taxon>Fabales</taxon>
        <taxon>Fabaceae</taxon>
        <taxon>Papilionoideae</taxon>
        <taxon>50 kb inversion clade</taxon>
        <taxon>genistoids sensu lato</taxon>
        <taxon>core genistoids</taxon>
        <taxon>Crotalarieae</taxon>
        <taxon>Crotalaria</taxon>
    </lineage>
</organism>
<keyword evidence="2" id="KW-1185">Reference proteome</keyword>